<evidence type="ECO:0000256" key="1">
    <source>
        <dbReference type="SAM" id="MobiDB-lite"/>
    </source>
</evidence>
<feature type="compositionally biased region" description="Basic residues" evidence="1">
    <location>
        <begin position="88"/>
        <end position="105"/>
    </location>
</feature>
<keyword evidence="2" id="KW-1133">Transmembrane helix</keyword>
<name>A0A6A5R530_AMPQU</name>
<feature type="region of interest" description="Disordered" evidence="1">
    <location>
        <begin position="81"/>
        <end position="106"/>
    </location>
</feature>
<dbReference type="EMBL" id="ML979132">
    <property type="protein sequence ID" value="KAF1921876.1"/>
    <property type="molecule type" value="Genomic_DNA"/>
</dbReference>
<dbReference type="AlphaFoldDB" id="A0A6A5R530"/>
<evidence type="ECO:0000256" key="2">
    <source>
        <dbReference type="SAM" id="Phobius"/>
    </source>
</evidence>
<gene>
    <name evidence="3" type="ORF">BDU57DRAFT_510899</name>
</gene>
<proteinExistence type="predicted"/>
<keyword evidence="2" id="KW-0812">Transmembrane</keyword>
<evidence type="ECO:0000313" key="4">
    <source>
        <dbReference type="Proteomes" id="UP000800096"/>
    </source>
</evidence>
<reference evidence="3" key="1">
    <citation type="journal article" date="2020" name="Stud. Mycol.">
        <title>101 Dothideomycetes genomes: a test case for predicting lifestyles and emergence of pathogens.</title>
        <authorList>
            <person name="Haridas S."/>
            <person name="Albert R."/>
            <person name="Binder M."/>
            <person name="Bloem J."/>
            <person name="Labutti K."/>
            <person name="Salamov A."/>
            <person name="Andreopoulos B."/>
            <person name="Baker S."/>
            <person name="Barry K."/>
            <person name="Bills G."/>
            <person name="Bluhm B."/>
            <person name="Cannon C."/>
            <person name="Castanera R."/>
            <person name="Culley D."/>
            <person name="Daum C."/>
            <person name="Ezra D."/>
            <person name="Gonzalez J."/>
            <person name="Henrissat B."/>
            <person name="Kuo A."/>
            <person name="Liang C."/>
            <person name="Lipzen A."/>
            <person name="Lutzoni F."/>
            <person name="Magnuson J."/>
            <person name="Mondo S."/>
            <person name="Nolan M."/>
            <person name="Ohm R."/>
            <person name="Pangilinan J."/>
            <person name="Park H.-J."/>
            <person name="Ramirez L."/>
            <person name="Alfaro M."/>
            <person name="Sun H."/>
            <person name="Tritt A."/>
            <person name="Yoshinaga Y."/>
            <person name="Zwiers L.-H."/>
            <person name="Turgeon B."/>
            <person name="Goodwin S."/>
            <person name="Spatafora J."/>
            <person name="Crous P."/>
            <person name="Grigoriev I."/>
        </authorList>
    </citation>
    <scope>NUCLEOTIDE SEQUENCE</scope>
    <source>
        <strain evidence="3">HMLAC05119</strain>
    </source>
</reference>
<feature type="transmembrane region" description="Helical" evidence="2">
    <location>
        <begin position="130"/>
        <end position="160"/>
    </location>
</feature>
<keyword evidence="4" id="KW-1185">Reference proteome</keyword>
<evidence type="ECO:0000313" key="3">
    <source>
        <dbReference type="EMBL" id="KAF1921876.1"/>
    </source>
</evidence>
<protein>
    <submittedName>
        <fullName evidence="3">Uncharacterized protein</fullName>
    </submittedName>
</protein>
<keyword evidence="2" id="KW-0472">Membrane</keyword>
<sequence length="174" mass="18795">MRDDAANPSAMSTPISCTHHVPTISPVSTSYEPGIRYSFRKWRKVYLLHFRVAAVLYSATYASTRTVPDEVLAQAESKVEGNATANGNKRKTKTTNAKVTKRTKKTAADTMADSTATVARRLKRRATTKAVFLIRLVPFALVALALCLLLFAAALLATLLSACTTTSSGMVRAA</sequence>
<dbReference type="Proteomes" id="UP000800096">
    <property type="component" value="Unassembled WGS sequence"/>
</dbReference>
<accession>A0A6A5R530</accession>
<organism evidence="3 4">
    <name type="scientific">Ampelomyces quisqualis</name>
    <name type="common">Powdery mildew agent</name>
    <dbReference type="NCBI Taxonomy" id="50730"/>
    <lineage>
        <taxon>Eukaryota</taxon>
        <taxon>Fungi</taxon>
        <taxon>Dikarya</taxon>
        <taxon>Ascomycota</taxon>
        <taxon>Pezizomycotina</taxon>
        <taxon>Dothideomycetes</taxon>
        <taxon>Pleosporomycetidae</taxon>
        <taxon>Pleosporales</taxon>
        <taxon>Pleosporineae</taxon>
        <taxon>Phaeosphaeriaceae</taxon>
        <taxon>Ampelomyces</taxon>
    </lineage>
</organism>